<dbReference type="UniPathway" id="UPA00219"/>
<dbReference type="PROSITE" id="PS51257">
    <property type="entry name" value="PROKAR_LIPOPROTEIN"/>
    <property type="match status" value="1"/>
</dbReference>
<comment type="pathway">
    <text evidence="1 13">Cell wall biogenesis; peptidoglycan biosynthesis.</text>
</comment>
<dbReference type="Proteomes" id="UP000035083">
    <property type="component" value="Unassembled WGS sequence"/>
</dbReference>
<keyword evidence="3" id="KW-0808">Transferase</keyword>
<evidence type="ECO:0000256" key="7">
    <source>
        <dbReference type="ARBA" id="ARBA00023136"/>
    </source>
</evidence>
<dbReference type="CDD" id="cd16913">
    <property type="entry name" value="YkuD_like"/>
    <property type="match status" value="1"/>
</dbReference>
<name>L7LN03_9ACTN</name>
<gene>
    <name evidence="16" type="ORF">GSI01S_17_00100</name>
</gene>
<dbReference type="PANTHER" id="PTHR30582">
    <property type="entry name" value="L,D-TRANSPEPTIDASE"/>
    <property type="match status" value="1"/>
</dbReference>
<evidence type="ECO:0000256" key="1">
    <source>
        <dbReference type="ARBA" id="ARBA00004752"/>
    </source>
</evidence>
<keyword evidence="7" id="KW-0472">Membrane</keyword>
<keyword evidence="17" id="KW-1185">Reference proteome</keyword>
<dbReference type="InterPro" id="IPR041280">
    <property type="entry name" value="Big_10"/>
</dbReference>
<evidence type="ECO:0000256" key="4">
    <source>
        <dbReference type="ARBA" id="ARBA00022729"/>
    </source>
</evidence>
<proteinExistence type="predicted"/>
<feature type="active site" description="Nucleophile" evidence="13">
    <location>
        <position position="334"/>
    </location>
</feature>
<accession>L7LN03</accession>
<dbReference type="GO" id="GO:0016746">
    <property type="term" value="F:acyltransferase activity"/>
    <property type="evidence" value="ECO:0007669"/>
    <property type="project" value="UniProtKB-KW"/>
</dbReference>
<keyword evidence="9" id="KW-0449">Lipoprotein</keyword>
<evidence type="ECO:0000313" key="17">
    <source>
        <dbReference type="Proteomes" id="UP000035083"/>
    </source>
</evidence>
<evidence type="ECO:0000256" key="5">
    <source>
        <dbReference type="ARBA" id="ARBA00022960"/>
    </source>
</evidence>
<dbReference type="FunFam" id="2.40.440.10:FF:000005">
    <property type="entry name" value="L,D-transpeptidase 2"/>
    <property type="match status" value="1"/>
</dbReference>
<keyword evidence="8" id="KW-0564">Palmitate</keyword>
<dbReference type="AlphaFoldDB" id="L7LN03"/>
<evidence type="ECO:0000256" key="14">
    <source>
        <dbReference type="SAM" id="SignalP"/>
    </source>
</evidence>
<dbReference type="EMBL" id="BANU01000017">
    <property type="protein sequence ID" value="GAC61423.1"/>
    <property type="molecule type" value="Genomic_DNA"/>
</dbReference>
<dbReference type="eggNOG" id="COG1376">
    <property type="taxonomic scope" value="Bacteria"/>
</dbReference>
<dbReference type="InterPro" id="IPR038063">
    <property type="entry name" value="Transpep_catalytic_dom"/>
</dbReference>
<keyword evidence="2" id="KW-1003">Cell membrane</keyword>
<feature type="chain" id="PRO_5039294584" description="L,D-TPase catalytic domain-containing protein" evidence="14">
    <location>
        <begin position="23"/>
        <end position="386"/>
    </location>
</feature>
<dbReference type="CDD" id="cd13432">
    <property type="entry name" value="LDT_IgD_like_2"/>
    <property type="match status" value="1"/>
</dbReference>
<dbReference type="GO" id="GO:0005576">
    <property type="term" value="C:extracellular region"/>
    <property type="evidence" value="ECO:0007669"/>
    <property type="project" value="TreeGrafter"/>
</dbReference>
<evidence type="ECO:0000256" key="6">
    <source>
        <dbReference type="ARBA" id="ARBA00022984"/>
    </source>
</evidence>
<evidence type="ECO:0000256" key="2">
    <source>
        <dbReference type="ARBA" id="ARBA00022475"/>
    </source>
</evidence>
<keyword evidence="6 13" id="KW-0573">Peptidoglycan synthesis</keyword>
<feature type="active site" description="Proton donor/acceptor" evidence="13">
    <location>
        <position position="316"/>
    </location>
</feature>
<comment type="pathway">
    <text evidence="12">Glycan biosynthesis.</text>
</comment>
<evidence type="ECO:0000259" key="15">
    <source>
        <dbReference type="PROSITE" id="PS52029"/>
    </source>
</evidence>
<dbReference type="GO" id="GO:0008360">
    <property type="term" value="P:regulation of cell shape"/>
    <property type="evidence" value="ECO:0007669"/>
    <property type="project" value="UniProtKB-UniRule"/>
</dbReference>
<dbReference type="InterPro" id="IPR005490">
    <property type="entry name" value="LD_TPept_cat_dom"/>
</dbReference>
<evidence type="ECO:0000256" key="10">
    <source>
        <dbReference type="ARBA" id="ARBA00023315"/>
    </source>
</evidence>
<feature type="domain" description="L,D-TPase catalytic" evidence="15">
    <location>
        <begin position="233"/>
        <end position="358"/>
    </location>
</feature>
<organism evidence="16 17">
    <name type="scientific">Gordonia sihwensis NBRC 108236</name>
    <dbReference type="NCBI Taxonomy" id="1223544"/>
    <lineage>
        <taxon>Bacteria</taxon>
        <taxon>Bacillati</taxon>
        <taxon>Actinomycetota</taxon>
        <taxon>Actinomycetes</taxon>
        <taxon>Mycobacteriales</taxon>
        <taxon>Gordoniaceae</taxon>
        <taxon>Gordonia</taxon>
    </lineage>
</organism>
<dbReference type="PANTHER" id="PTHR30582:SF2">
    <property type="entry name" value="L,D-TRANSPEPTIDASE YCIB-RELATED"/>
    <property type="match status" value="1"/>
</dbReference>
<dbReference type="GO" id="GO:0018104">
    <property type="term" value="P:peptidoglycan-protein cross-linking"/>
    <property type="evidence" value="ECO:0007669"/>
    <property type="project" value="TreeGrafter"/>
</dbReference>
<evidence type="ECO:0000256" key="11">
    <source>
        <dbReference type="ARBA" id="ARBA00023316"/>
    </source>
</evidence>
<keyword evidence="4 14" id="KW-0732">Signal</keyword>
<evidence type="ECO:0000256" key="8">
    <source>
        <dbReference type="ARBA" id="ARBA00023139"/>
    </source>
</evidence>
<reference evidence="16 17" key="1">
    <citation type="submission" date="2012-12" db="EMBL/GenBank/DDBJ databases">
        <title>Whole genome shotgun sequence of Gordonia sihwensis NBRC 108236.</title>
        <authorList>
            <person name="Yoshida I."/>
            <person name="Hosoyama A."/>
            <person name="Tsuchikane K."/>
            <person name="Ando Y."/>
            <person name="Baba S."/>
            <person name="Ohji S."/>
            <person name="Hamada M."/>
            <person name="Tamura T."/>
            <person name="Yamazoe A."/>
            <person name="Yamazaki S."/>
            <person name="Fujita N."/>
        </authorList>
    </citation>
    <scope>NUCLEOTIDE SEQUENCE [LARGE SCALE GENOMIC DNA]</scope>
    <source>
        <strain evidence="16 17">NBRC 108236</strain>
    </source>
</reference>
<dbReference type="GO" id="GO:0071972">
    <property type="term" value="F:peptidoglycan L,D-transpeptidase activity"/>
    <property type="evidence" value="ECO:0007669"/>
    <property type="project" value="TreeGrafter"/>
</dbReference>
<dbReference type="GO" id="GO:0071555">
    <property type="term" value="P:cell wall organization"/>
    <property type="evidence" value="ECO:0007669"/>
    <property type="project" value="UniProtKB-UniRule"/>
</dbReference>
<keyword evidence="10" id="KW-0012">Acyltransferase</keyword>
<feature type="signal peptide" evidence="14">
    <location>
        <begin position="1"/>
        <end position="22"/>
    </location>
</feature>
<dbReference type="PROSITE" id="PS52029">
    <property type="entry name" value="LD_TPASE"/>
    <property type="match status" value="1"/>
</dbReference>
<evidence type="ECO:0000256" key="9">
    <source>
        <dbReference type="ARBA" id="ARBA00023288"/>
    </source>
</evidence>
<evidence type="ECO:0000313" key="16">
    <source>
        <dbReference type="EMBL" id="GAC61423.1"/>
    </source>
</evidence>
<sequence length="386" mass="40821">MVIRRDSAALVSCLVGVAMVLAACSGGTSAPPPAPAAIGVPVANGKPINPTTPIVVDATGGELTAVTVTNAAGKKVDGKLDATATHWTTSEDLGYGGTYTVDATAVNSDKKPTTKSFTVTTITPDDTAYANVVPAPDVVSDVGIGVGQPMVFQFTKPVKDKAEVTKHLKVTTTPAQPGAWYWIDDQNVHYRGPEYWKPGTKIHIEADVYGVDLGGGVYGAEDNAVDYTVHDSWVAKADGATELLTVFHNGEQVKQMPMSLGEPNNPSHTGPHVVSEKAAQTVMDSCTFGVCQGDPGYYRETVYNDLRISNDGEFVHSAPWSVGQQGASNVSHGCVNLSPADSQWMFDHFGLGDVVEITNSGGPPLPVWDTYGDWELSWDQWKAGNA</sequence>
<dbReference type="Gene3D" id="2.40.440.10">
    <property type="entry name" value="L,D-transpeptidase catalytic domain-like"/>
    <property type="match status" value="1"/>
</dbReference>
<evidence type="ECO:0000256" key="13">
    <source>
        <dbReference type="PROSITE-ProRule" id="PRU01373"/>
    </source>
</evidence>
<keyword evidence="5 13" id="KW-0133">Cell shape</keyword>
<dbReference type="InterPro" id="IPR050979">
    <property type="entry name" value="LD-transpeptidase"/>
</dbReference>
<dbReference type="SUPFAM" id="SSF141523">
    <property type="entry name" value="L,D-transpeptidase catalytic domain-like"/>
    <property type="match status" value="1"/>
</dbReference>
<dbReference type="Gene3D" id="2.60.40.3780">
    <property type="match status" value="1"/>
</dbReference>
<dbReference type="Pfam" id="PF17964">
    <property type="entry name" value="Big_10"/>
    <property type="match status" value="1"/>
</dbReference>
<evidence type="ECO:0000256" key="12">
    <source>
        <dbReference type="ARBA" id="ARBA00060592"/>
    </source>
</evidence>
<dbReference type="Gene3D" id="2.60.40.3710">
    <property type="match status" value="1"/>
</dbReference>
<comment type="caution">
    <text evidence="16">The sequence shown here is derived from an EMBL/GenBank/DDBJ whole genome shotgun (WGS) entry which is preliminary data.</text>
</comment>
<keyword evidence="11 13" id="KW-0961">Cell wall biogenesis/degradation</keyword>
<dbReference type="Pfam" id="PF03734">
    <property type="entry name" value="YkuD"/>
    <property type="match status" value="1"/>
</dbReference>
<protein>
    <recommendedName>
        <fullName evidence="15">L,D-TPase catalytic domain-containing protein</fullName>
    </recommendedName>
</protein>
<evidence type="ECO:0000256" key="3">
    <source>
        <dbReference type="ARBA" id="ARBA00022679"/>
    </source>
</evidence>